<evidence type="ECO:0000313" key="3">
    <source>
        <dbReference type="Proteomes" id="UP000268229"/>
    </source>
</evidence>
<feature type="transmembrane region" description="Helical" evidence="1">
    <location>
        <begin position="32"/>
        <end position="54"/>
    </location>
</feature>
<feature type="transmembrane region" description="Helical" evidence="1">
    <location>
        <begin position="7"/>
        <end position="26"/>
    </location>
</feature>
<evidence type="ECO:0000256" key="1">
    <source>
        <dbReference type="SAM" id="Phobius"/>
    </source>
</evidence>
<organism evidence="2 3">
    <name type="scientific">Neisseria animaloris</name>
    <dbReference type="NCBI Taxonomy" id="326522"/>
    <lineage>
        <taxon>Bacteria</taxon>
        <taxon>Pseudomonadati</taxon>
        <taxon>Pseudomonadota</taxon>
        <taxon>Betaproteobacteria</taxon>
        <taxon>Neisseriales</taxon>
        <taxon>Neisseriaceae</taxon>
        <taxon>Neisseria</taxon>
    </lineage>
</organism>
<feature type="transmembrane region" description="Helical" evidence="1">
    <location>
        <begin position="106"/>
        <end position="125"/>
    </location>
</feature>
<evidence type="ECO:0000313" key="2">
    <source>
        <dbReference type="EMBL" id="VEJ20662.1"/>
    </source>
</evidence>
<keyword evidence="1" id="KW-1133">Transmembrane helix</keyword>
<keyword evidence="1" id="KW-0472">Membrane</keyword>
<dbReference type="EMBL" id="LR134516">
    <property type="protein sequence ID" value="VEJ20662.1"/>
    <property type="molecule type" value="Genomic_DNA"/>
</dbReference>
<dbReference type="Proteomes" id="UP000268229">
    <property type="component" value="Chromosome"/>
</dbReference>
<accession>A0A1X3CMJ7</accession>
<gene>
    <name evidence="2" type="ORF">NCTC12227_00372</name>
</gene>
<dbReference type="STRING" id="326522.BWD08_01605"/>
<keyword evidence="1" id="KW-0812">Transmembrane</keyword>
<dbReference type="AlphaFoldDB" id="A0A1X3CMJ7"/>
<sequence length="148" mass="16364">MRTFFSIIFLVVAVTFFHMFGLVAFISTEPAIPKGIMLSGTLAVSLITLMAGLASNRFKRWQLSSGLVMLASGVGMLGIICFFIAWSGRSTPSGGMIREILESFHSYFSGSSILIIYILAATRLLTWHKQVTAIENRISALKQRIQRL</sequence>
<keyword evidence="3" id="KW-1185">Reference proteome</keyword>
<name>A0A1X3CMJ7_9NEIS</name>
<proteinExistence type="predicted"/>
<dbReference type="KEGG" id="nani:NCTC12227_00372"/>
<feature type="transmembrane region" description="Helical" evidence="1">
    <location>
        <begin position="66"/>
        <end position="86"/>
    </location>
</feature>
<reference evidence="2 3" key="1">
    <citation type="submission" date="2018-12" db="EMBL/GenBank/DDBJ databases">
        <authorList>
            <consortium name="Pathogen Informatics"/>
        </authorList>
    </citation>
    <scope>NUCLEOTIDE SEQUENCE [LARGE SCALE GENOMIC DNA]</scope>
    <source>
        <strain evidence="2 3">NCTC12227</strain>
    </source>
</reference>
<protein>
    <submittedName>
        <fullName evidence="2">Uncharacterized protein</fullName>
    </submittedName>
</protein>
<dbReference type="RefSeq" id="WP_085389404.1">
    <property type="nucleotide sequence ID" value="NZ_JBGNXI010000006.1"/>
</dbReference>